<accession>A0AAN6M1M1</accession>
<evidence type="ECO:0000256" key="5">
    <source>
        <dbReference type="PROSITE-ProRule" id="PRU01243"/>
    </source>
</evidence>
<dbReference type="Gene3D" id="2.40.350.20">
    <property type="match status" value="1"/>
</dbReference>
<comment type="subcellular location">
    <subcellularLocation>
        <location evidence="1">Secreted</location>
    </subcellularLocation>
</comment>
<evidence type="ECO:0000256" key="4">
    <source>
        <dbReference type="ARBA" id="ARBA00023157"/>
    </source>
</evidence>
<keyword evidence="4 5" id="KW-1015">Disulfide bond</keyword>
<evidence type="ECO:0000256" key="3">
    <source>
        <dbReference type="ARBA" id="ARBA00022729"/>
    </source>
</evidence>
<dbReference type="InterPro" id="IPR032382">
    <property type="entry name" value="AltA1"/>
</dbReference>
<feature type="signal peptide" evidence="6">
    <location>
        <begin position="1"/>
        <end position="16"/>
    </location>
</feature>
<protein>
    <recommendedName>
        <fullName evidence="7">AA1-like domain-containing protein</fullName>
    </recommendedName>
</protein>
<evidence type="ECO:0000313" key="8">
    <source>
        <dbReference type="EMBL" id="KAK3209594.1"/>
    </source>
</evidence>
<proteinExistence type="predicted"/>
<feature type="chain" id="PRO_5043011023" description="AA1-like domain-containing protein" evidence="6">
    <location>
        <begin position="17"/>
        <end position="155"/>
    </location>
</feature>
<dbReference type="Pfam" id="PF16541">
    <property type="entry name" value="AltA1"/>
    <property type="match status" value="1"/>
</dbReference>
<dbReference type="AlphaFoldDB" id="A0AAN6M1M1"/>
<gene>
    <name evidence="8" type="ORF">GRF29_44g80677</name>
</gene>
<dbReference type="GO" id="GO:0005576">
    <property type="term" value="C:extracellular region"/>
    <property type="evidence" value="ECO:0007669"/>
    <property type="project" value="UniProtKB-SubCell"/>
</dbReference>
<feature type="disulfide bond" evidence="5">
    <location>
        <begin position="73"/>
        <end position="88"/>
    </location>
</feature>
<evidence type="ECO:0000256" key="2">
    <source>
        <dbReference type="ARBA" id="ARBA00022525"/>
    </source>
</evidence>
<keyword evidence="9" id="KW-1185">Reference proteome</keyword>
<keyword evidence="3 6" id="KW-0732">Signal</keyword>
<evidence type="ECO:0000259" key="7">
    <source>
        <dbReference type="PROSITE" id="PS51895"/>
    </source>
</evidence>
<name>A0AAN6M1M1_9PLEO</name>
<sequence length="155" mass="16104">MQFLTTATLFAAAALAAPAPQTTDCPNPAHCGGSPPDPSKYENIDISNFYLRKNPGIQNAGFTLSGNNGTAKCEIGAVESLPSEVQICGDSDYRFGLFEAEGADQGLVGVRLYHQTGQFSGKTGEGAVPTYCHAGGNGPDDFVCSQVNAVTVVIQ</sequence>
<evidence type="ECO:0000256" key="1">
    <source>
        <dbReference type="ARBA" id="ARBA00004613"/>
    </source>
</evidence>
<organism evidence="8 9">
    <name type="scientific">Pseudopithomyces chartarum</name>
    <dbReference type="NCBI Taxonomy" id="1892770"/>
    <lineage>
        <taxon>Eukaryota</taxon>
        <taxon>Fungi</taxon>
        <taxon>Dikarya</taxon>
        <taxon>Ascomycota</taxon>
        <taxon>Pezizomycotina</taxon>
        <taxon>Dothideomycetes</taxon>
        <taxon>Pleosporomycetidae</taxon>
        <taxon>Pleosporales</taxon>
        <taxon>Massarineae</taxon>
        <taxon>Didymosphaeriaceae</taxon>
        <taxon>Pseudopithomyces</taxon>
    </lineage>
</organism>
<comment type="caution">
    <text evidence="8">The sequence shown here is derived from an EMBL/GenBank/DDBJ whole genome shotgun (WGS) entry which is preliminary data.</text>
</comment>
<evidence type="ECO:0000256" key="6">
    <source>
        <dbReference type="SAM" id="SignalP"/>
    </source>
</evidence>
<evidence type="ECO:0000313" key="9">
    <source>
        <dbReference type="Proteomes" id="UP001280581"/>
    </source>
</evidence>
<reference evidence="8 9" key="1">
    <citation type="submission" date="2021-02" db="EMBL/GenBank/DDBJ databases">
        <title>Genome assembly of Pseudopithomyces chartarum.</title>
        <authorList>
            <person name="Jauregui R."/>
            <person name="Singh J."/>
            <person name="Voisey C."/>
        </authorList>
    </citation>
    <scope>NUCLEOTIDE SEQUENCE [LARGE SCALE GENOMIC DNA]</scope>
    <source>
        <strain evidence="8 9">AGR01</strain>
    </source>
</reference>
<feature type="domain" description="AA1-like" evidence="7">
    <location>
        <begin position="39"/>
        <end position="155"/>
    </location>
</feature>
<dbReference type="PROSITE" id="PS51895">
    <property type="entry name" value="AA1"/>
    <property type="match status" value="1"/>
</dbReference>
<keyword evidence="2" id="KW-0964">Secreted</keyword>
<feature type="disulfide bond" evidence="5">
    <location>
        <begin position="132"/>
        <end position="144"/>
    </location>
</feature>
<dbReference type="Proteomes" id="UP001280581">
    <property type="component" value="Unassembled WGS sequence"/>
</dbReference>
<dbReference type="EMBL" id="WVTA01000005">
    <property type="protein sequence ID" value="KAK3209594.1"/>
    <property type="molecule type" value="Genomic_DNA"/>
</dbReference>